<reference evidence="2" key="1">
    <citation type="journal article" date="2010" name="Genome Biol.">
        <title>Genome sequence of the necrotrophic plant pathogen Pythium ultimum reveals original pathogenicity mechanisms and effector repertoire.</title>
        <authorList>
            <person name="Levesque C.A."/>
            <person name="Brouwer H."/>
            <person name="Cano L."/>
            <person name="Hamilton J.P."/>
            <person name="Holt C."/>
            <person name="Huitema E."/>
            <person name="Raffaele S."/>
            <person name="Robideau G.P."/>
            <person name="Thines M."/>
            <person name="Win J."/>
            <person name="Zerillo M.M."/>
            <person name="Beakes G.W."/>
            <person name="Boore J.L."/>
            <person name="Busam D."/>
            <person name="Dumas B."/>
            <person name="Ferriera S."/>
            <person name="Fuerstenberg S.I."/>
            <person name="Gachon C.M."/>
            <person name="Gaulin E."/>
            <person name="Govers F."/>
            <person name="Grenville-Briggs L."/>
            <person name="Horner N."/>
            <person name="Hostetler J."/>
            <person name="Jiang R.H."/>
            <person name="Johnson J."/>
            <person name="Krajaejun T."/>
            <person name="Lin H."/>
            <person name="Meijer H.J."/>
            <person name="Moore B."/>
            <person name="Morris P."/>
            <person name="Phuntmart V."/>
            <person name="Puiu D."/>
            <person name="Shetty J."/>
            <person name="Stajich J.E."/>
            <person name="Tripathy S."/>
            <person name="Wawra S."/>
            <person name="van West P."/>
            <person name="Whitty B.R."/>
            <person name="Coutinho P.M."/>
            <person name="Henrissat B."/>
            <person name="Martin F."/>
            <person name="Thomas P.D."/>
            <person name="Tyler B.M."/>
            <person name="De Vries R.P."/>
            <person name="Kamoun S."/>
            <person name="Yandell M."/>
            <person name="Tisserat N."/>
            <person name="Buell C.R."/>
        </authorList>
    </citation>
    <scope>NUCLEOTIDE SEQUENCE</scope>
    <source>
        <strain evidence="2">DAOM:BR144</strain>
    </source>
</reference>
<accession>K3XCR6</accession>
<dbReference type="HOGENOM" id="CLU_2627376_0_0_1"/>
<reference evidence="1" key="3">
    <citation type="submission" date="2015-02" db="UniProtKB">
        <authorList>
            <consortium name="EnsemblProtists"/>
        </authorList>
    </citation>
    <scope>IDENTIFICATION</scope>
    <source>
        <strain evidence="1">DAOM BR144</strain>
    </source>
</reference>
<dbReference type="InParanoid" id="K3XCR6"/>
<keyword evidence="2" id="KW-1185">Reference proteome</keyword>
<dbReference type="Proteomes" id="UP000019132">
    <property type="component" value="Unassembled WGS sequence"/>
</dbReference>
<dbReference type="EMBL" id="ADOS01001450">
    <property type="status" value="NOT_ANNOTATED_CDS"/>
    <property type="molecule type" value="Genomic_DNA"/>
</dbReference>
<evidence type="ECO:0000313" key="1">
    <source>
        <dbReference type="EnsemblProtists" id="PYU1_T015015"/>
    </source>
</evidence>
<sequence length="78" mass="9062">MLVYSADVKSYEKKMTVLVDCGASQNFVSKSALKQSLQAYERLVHNDKREKMVYTLKGFKLNFLSDFATLSAKKRLWY</sequence>
<dbReference type="VEuPathDB" id="FungiDB:PYU1_G014984"/>
<reference evidence="2" key="2">
    <citation type="submission" date="2010-04" db="EMBL/GenBank/DDBJ databases">
        <authorList>
            <person name="Buell R."/>
            <person name="Hamilton J."/>
            <person name="Hostetler J."/>
        </authorList>
    </citation>
    <scope>NUCLEOTIDE SEQUENCE [LARGE SCALE GENOMIC DNA]</scope>
    <source>
        <strain evidence="2">DAOM:BR144</strain>
    </source>
</reference>
<dbReference type="AlphaFoldDB" id="K3XCR6"/>
<evidence type="ECO:0000313" key="2">
    <source>
        <dbReference type="Proteomes" id="UP000019132"/>
    </source>
</evidence>
<name>K3XCR6_GLOUD</name>
<organism evidence="1 2">
    <name type="scientific">Globisporangium ultimum (strain ATCC 200006 / CBS 805.95 / DAOM BR144)</name>
    <name type="common">Pythium ultimum</name>
    <dbReference type="NCBI Taxonomy" id="431595"/>
    <lineage>
        <taxon>Eukaryota</taxon>
        <taxon>Sar</taxon>
        <taxon>Stramenopiles</taxon>
        <taxon>Oomycota</taxon>
        <taxon>Peronosporomycetes</taxon>
        <taxon>Pythiales</taxon>
        <taxon>Pythiaceae</taxon>
        <taxon>Globisporangium</taxon>
    </lineage>
</organism>
<proteinExistence type="predicted"/>
<dbReference type="EnsemblProtists" id="PYU1_T015015">
    <property type="protein sequence ID" value="PYU1_T015015"/>
    <property type="gene ID" value="PYU1_G014984"/>
</dbReference>
<protein>
    <submittedName>
        <fullName evidence="1">Uncharacterized protein</fullName>
    </submittedName>
</protein>